<dbReference type="Gene3D" id="3.80.10.10">
    <property type="entry name" value="Ribonuclease Inhibitor"/>
    <property type="match status" value="1"/>
</dbReference>
<dbReference type="Pfam" id="PF12937">
    <property type="entry name" value="F-box-like"/>
    <property type="match status" value="1"/>
</dbReference>
<evidence type="ECO:0000313" key="3">
    <source>
        <dbReference type="Proteomes" id="UP000027195"/>
    </source>
</evidence>
<protein>
    <recommendedName>
        <fullName evidence="1">F-box domain-containing protein</fullName>
    </recommendedName>
</protein>
<sequence>MDAVALGIIPQLIRGLCEHFVKDDAQDISAENWKPLESDFPSPFNLPNPSKMSPVDLMDKEFALISVACDYAVHALSSYAHHMQAALRIRRNRRLPAYRLPNEILAIIFGFAVASSSNRLRPLSRKAPLNLSHVSKLWRDVALGTPRLWTNYDPVNARLAQIFIDRSQQAPLSIYMTSYNDRTFEFSDDEDPEERQARFPITREHVTQAHAVQLANFPDFIHPLIPHISRWGELHLEGVKWAQLRRFIRNPAPILSALYLGGTEKHDISAAQGVLFGGSTPLLRDLRLQTNGPPLDSPIYASLTTLMLEHIDYRHGTIQKLLHILSACPALEILCLRMVRLLGPPGQGSSLVTSHIPLSCLRDMDLALDESSLVRAIVSSVIVPPSAQFELTVGLNDRQDLRAIFSPTLDLSGCLPNISSITWAVFRLSALPTMMYLGMFGGVSTNKHCLLNLKIANRKDDVSMLERIIPNVVRDIPSLRSLVSVLFNSIPEAALSAASFSGLLHDLPHIVTLTLSACPWAFVKALIVRPTSHLCPCLQDLRLQDIPIDKGVLLEVAASRTARSLPAGLPETTCLSRLIVSHCEGLDLPTVLALRNLPLHVKLLPPGLRISGPESDWVDG</sequence>
<dbReference type="InterPro" id="IPR032675">
    <property type="entry name" value="LRR_dom_sf"/>
</dbReference>
<name>A0A067MSC8_BOTB1</name>
<dbReference type="InParanoid" id="A0A067MSC8"/>
<dbReference type="STRING" id="930990.A0A067MSC8"/>
<dbReference type="SUPFAM" id="SSF81383">
    <property type="entry name" value="F-box domain"/>
    <property type="match status" value="1"/>
</dbReference>
<proteinExistence type="predicted"/>
<dbReference type="HOGENOM" id="CLU_024199_1_2_1"/>
<dbReference type="Gene3D" id="1.20.1280.50">
    <property type="match status" value="1"/>
</dbReference>
<dbReference type="Proteomes" id="UP000027195">
    <property type="component" value="Unassembled WGS sequence"/>
</dbReference>
<organism evidence="2 3">
    <name type="scientific">Botryobasidium botryosum (strain FD-172 SS1)</name>
    <dbReference type="NCBI Taxonomy" id="930990"/>
    <lineage>
        <taxon>Eukaryota</taxon>
        <taxon>Fungi</taxon>
        <taxon>Dikarya</taxon>
        <taxon>Basidiomycota</taxon>
        <taxon>Agaricomycotina</taxon>
        <taxon>Agaricomycetes</taxon>
        <taxon>Cantharellales</taxon>
        <taxon>Botryobasidiaceae</taxon>
        <taxon>Botryobasidium</taxon>
    </lineage>
</organism>
<evidence type="ECO:0000259" key="1">
    <source>
        <dbReference type="Pfam" id="PF12937"/>
    </source>
</evidence>
<dbReference type="AlphaFoldDB" id="A0A067MSC8"/>
<dbReference type="SUPFAM" id="SSF52047">
    <property type="entry name" value="RNI-like"/>
    <property type="match status" value="1"/>
</dbReference>
<reference evidence="3" key="1">
    <citation type="journal article" date="2014" name="Proc. Natl. Acad. Sci. U.S.A.">
        <title>Extensive sampling of basidiomycete genomes demonstrates inadequacy of the white-rot/brown-rot paradigm for wood decay fungi.</title>
        <authorList>
            <person name="Riley R."/>
            <person name="Salamov A.A."/>
            <person name="Brown D.W."/>
            <person name="Nagy L.G."/>
            <person name="Floudas D."/>
            <person name="Held B.W."/>
            <person name="Levasseur A."/>
            <person name="Lombard V."/>
            <person name="Morin E."/>
            <person name="Otillar R."/>
            <person name="Lindquist E.A."/>
            <person name="Sun H."/>
            <person name="LaButti K.M."/>
            <person name="Schmutz J."/>
            <person name="Jabbour D."/>
            <person name="Luo H."/>
            <person name="Baker S.E."/>
            <person name="Pisabarro A.G."/>
            <person name="Walton J.D."/>
            <person name="Blanchette R.A."/>
            <person name="Henrissat B."/>
            <person name="Martin F."/>
            <person name="Cullen D."/>
            <person name="Hibbett D.S."/>
            <person name="Grigoriev I.V."/>
        </authorList>
    </citation>
    <scope>NUCLEOTIDE SEQUENCE [LARGE SCALE GENOMIC DNA]</scope>
    <source>
        <strain evidence="3">FD-172 SS1</strain>
    </source>
</reference>
<evidence type="ECO:0000313" key="2">
    <source>
        <dbReference type="EMBL" id="KDQ14471.1"/>
    </source>
</evidence>
<keyword evidence="3" id="KW-1185">Reference proteome</keyword>
<accession>A0A067MSC8</accession>
<dbReference type="InterPro" id="IPR036047">
    <property type="entry name" value="F-box-like_dom_sf"/>
</dbReference>
<dbReference type="EMBL" id="KL198037">
    <property type="protein sequence ID" value="KDQ14471.1"/>
    <property type="molecule type" value="Genomic_DNA"/>
</dbReference>
<dbReference type="OrthoDB" id="2777543at2759"/>
<feature type="domain" description="F-box" evidence="1">
    <location>
        <begin position="99"/>
        <end position="152"/>
    </location>
</feature>
<gene>
    <name evidence="2" type="ORF">BOTBODRAFT_174668</name>
</gene>
<dbReference type="InterPro" id="IPR001810">
    <property type="entry name" value="F-box_dom"/>
</dbReference>